<keyword evidence="3" id="KW-1185">Reference proteome</keyword>
<feature type="region of interest" description="Disordered" evidence="1">
    <location>
        <begin position="1"/>
        <end position="30"/>
    </location>
</feature>
<dbReference type="EMBL" id="JAPDHF010000001">
    <property type="protein sequence ID" value="KAJ4024569.1"/>
    <property type="molecule type" value="Genomic_DNA"/>
</dbReference>
<proteinExistence type="predicted"/>
<evidence type="ECO:0000313" key="3">
    <source>
        <dbReference type="Proteomes" id="UP001152130"/>
    </source>
</evidence>
<dbReference type="AlphaFoldDB" id="A0A9W8Q0U1"/>
<comment type="caution">
    <text evidence="2">The sequence shown here is derived from an EMBL/GenBank/DDBJ whole genome shotgun (WGS) entry which is preliminary data.</text>
</comment>
<sequence>MSQQDSSSDGSVSTSHSHSQSEDPPVWSTSEFEDSSNWVMAPDCPRLGHLEAILSTSELVSEACVRYDETGWWVRNSNGHGPKYDICFKLPCPGNNWIARLAVGSDSWPELLKLVKANEPKGVKYKYHRYETTTYGETITESLIFESFLEGEEREQVPRGPEMVLTLQERLGFDVAMMWT</sequence>
<organism evidence="2 3">
    <name type="scientific">Fusarium irregulare</name>
    <dbReference type="NCBI Taxonomy" id="2494466"/>
    <lineage>
        <taxon>Eukaryota</taxon>
        <taxon>Fungi</taxon>
        <taxon>Dikarya</taxon>
        <taxon>Ascomycota</taxon>
        <taxon>Pezizomycotina</taxon>
        <taxon>Sordariomycetes</taxon>
        <taxon>Hypocreomycetidae</taxon>
        <taxon>Hypocreales</taxon>
        <taxon>Nectriaceae</taxon>
        <taxon>Fusarium</taxon>
        <taxon>Fusarium incarnatum-equiseti species complex</taxon>
    </lineage>
</organism>
<protein>
    <submittedName>
        <fullName evidence="2">Uncharacterized protein</fullName>
    </submittedName>
</protein>
<reference evidence="2" key="1">
    <citation type="submission" date="2022-10" db="EMBL/GenBank/DDBJ databases">
        <title>Fusarium specimens isolated from Avocado Roots.</title>
        <authorList>
            <person name="Stajich J."/>
            <person name="Roper C."/>
            <person name="Heimlech-Rivalta G."/>
        </authorList>
    </citation>
    <scope>NUCLEOTIDE SEQUENCE</scope>
    <source>
        <strain evidence="2">CF00143</strain>
    </source>
</reference>
<accession>A0A9W8Q0U1</accession>
<evidence type="ECO:0000256" key="1">
    <source>
        <dbReference type="SAM" id="MobiDB-lite"/>
    </source>
</evidence>
<dbReference type="Proteomes" id="UP001152130">
    <property type="component" value="Unassembled WGS sequence"/>
</dbReference>
<feature type="compositionally biased region" description="Low complexity" evidence="1">
    <location>
        <begin position="1"/>
        <end position="18"/>
    </location>
</feature>
<name>A0A9W8Q0U1_9HYPO</name>
<evidence type="ECO:0000313" key="2">
    <source>
        <dbReference type="EMBL" id="KAJ4024569.1"/>
    </source>
</evidence>
<gene>
    <name evidence="2" type="ORF">NW766_000807</name>
</gene>